<keyword evidence="1" id="KW-1133">Transmembrane helix</keyword>
<evidence type="ECO:0000313" key="2">
    <source>
        <dbReference type="EMBL" id="QDU85968.1"/>
    </source>
</evidence>
<keyword evidence="1" id="KW-0472">Membrane</keyword>
<evidence type="ECO:0000256" key="1">
    <source>
        <dbReference type="SAM" id="Phobius"/>
    </source>
</evidence>
<accession>A0A518D3B7</accession>
<evidence type="ECO:0000313" key="3">
    <source>
        <dbReference type="Proteomes" id="UP000319342"/>
    </source>
</evidence>
<keyword evidence="1" id="KW-0812">Transmembrane</keyword>
<dbReference type="AlphaFoldDB" id="A0A518D3B7"/>
<feature type="transmembrane region" description="Helical" evidence="1">
    <location>
        <begin position="12"/>
        <end position="35"/>
    </location>
</feature>
<organism evidence="2 3">
    <name type="scientific">Rohdeia mirabilis</name>
    <dbReference type="NCBI Taxonomy" id="2528008"/>
    <lineage>
        <taxon>Bacteria</taxon>
        <taxon>Pseudomonadati</taxon>
        <taxon>Planctomycetota</taxon>
        <taxon>Planctomycetia</taxon>
        <taxon>Planctomycetia incertae sedis</taxon>
        <taxon>Rohdeia</taxon>
    </lineage>
</organism>
<keyword evidence="3" id="KW-1185">Reference proteome</keyword>
<dbReference type="RefSeq" id="WP_145190329.1">
    <property type="nucleotide sequence ID" value="NZ_CP036290.1"/>
</dbReference>
<protein>
    <submittedName>
        <fullName evidence="2">Uncharacterized protein</fullName>
    </submittedName>
</protein>
<dbReference type="EMBL" id="CP036290">
    <property type="protein sequence ID" value="QDU85968.1"/>
    <property type="molecule type" value="Genomic_DNA"/>
</dbReference>
<proteinExistence type="predicted"/>
<dbReference type="Proteomes" id="UP000319342">
    <property type="component" value="Chromosome"/>
</dbReference>
<reference evidence="2 3" key="1">
    <citation type="submission" date="2019-02" db="EMBL/GenBank/DDBJ databases">
        <title>Deep-cultivation of Planctomycetes and their phenomic and genomic characterization uncovers novel biology.</title>
        <authorList>
            <person name="Wiegand S."/>
            <person name="Jogler M."/>
            <person name="Boedeker C."/>
            <person name="Pinto D."/>
            <person name="Vollmers J."/>
            <person name="Rivas-Marin E."/>
            <person name="Kohn T."/>
            <person name="Peeters S.H."/>
            <person name="Heuer A."/>
            <person name="Rast P."/>
            <person name="Oberbeckmann S."/>
            <person name="Bunk B."/>
            <person name="Jeske O."/>
            <person name="Meyerdierks A."/>
            <person name="Storesund J.E."/>
            <person name="Kallscheuer N."/>
            <person name="Luecker S."/>
            <person name="Lage O.M."/>
            <person name="Pohl T."/>
            <person name="Merkel B.J."/>
            <person name="Hornburger P."/>
            <person name="Mueller R.-W."/>
            <person name="Bruemmer F."/>
            <person name="Labrenz M."/>
            <person name="Spormann A.M."/>
            <person name="Op den Camp H."/>
            <person name="Overmann J."/>
            <person name="Amann R."/>
            <person name="Jetten M.S.M."/>
            <person name="Mascher T."/>
            <person name="Medema M.H."/>
            <person name="Devos D.P."/>
            <person name="Kaster A.-K."/>
            <person name="Ovreas L."/>
            <person name="Rohde M."/>
            <person name="Galperin M.Y."/>
            <person name="Jogler C."/>
        </authorList>
    </citation>
    <scope>NUCLEOTIDE SEQUENCE [LARGE SCALE GENOMIC DNA]</scope>
    <source>
        <strain evidence="2 3">Pla163</strain>
    </source>
</reference>
<name>A0A518D3B7_9BACT</name>
<gene>
    <name evidence="2" type="ORF">Pla163_31150</name>
</gene>
<sequence length="180" mass="19399">MPEPASERPCRIWCGLAAIGIGLVAAFALVCSAHLGSWNVRVAEHWEGSGTGRLFPIGVGPLALTSRASTTRLDVLNERGVVMGSCPAPSGRETTRLEAVLVADTETTDMLGRTEVPKERMLVTFEVRNGAPTADLESYWIEIDVARPVFRGRLEELALEAAADEIAQRLHATHAGRVAR</sequence>